<dbReference type="InterPro" id="IPR007588">
    <property type="entry name" value="Znf_FLYWCH"/>
</dbReference>
<evidence type="ECO:0000259" key="4">
    <source>
        <dbReference type="Pfam" id="PF04500"/>
    </source>
</evidence>
<keyword evidence="6" id="KW-1185">Reference proteome</keyword>
<comment type="caution">
    <text evidence="5">The sequence shown here is derived from an EMBL/GenBank/DDBJ whole genome shotgun (WGS) entry which is preliminary data.</text>
</comment>
<dbReference type="GO" id="GO:0008270">
    <property type="term" value="F:zinc ion binding"/>
    <property type="evidence" value="ECO:0007669"/>
    <property type="project" value="UniProtKB-KW"/>
</dbReference>
<dbReference type="Pfam" id="PF04500">
    <property type="entry name" value="FLYWCH"/>
    <property type="match status" value="1"/>
</dbReference>
<protein>
    <recommendedName>
        <fullName evidence="4">FLYWCH-type domain-containing protein</fullName>
    </recommendedName>
</protein>
<name>A0AAV7JF91_9METZ</name>
<gene>
    <name evidence="5" type="ORF">LOD99_12438</name>
</gene>
<dbReference type="Gene3D" id="2.20.25.240">
    <property type="match status" value="1"/>
</dbReference>
<feature type="domain" description="FLYWCH-type" evidence="4">
    <location>
        <begin position="11"/>
        <end position="67"/>
    </location>
</feature>
<reference evidence="5 6" key="1">
    <citation type="journal article" date="2023" name="BMC Biol.">
        <title>The compact genome of the sponge Oopsacas minuta (Hexactinellida) is lacking key metazoan core genes.</title>
        <authorList>
            <person name="Santini S."/>
            <person name="Schenkelaars Q."/>
            <person name="Jourda C."/>
            <person name="Duchesne M."/>
            <person name="Belahbib H."/>
            <person name="Rocher C."/>
            <person name="Selva M."/>
            <person name="Riesgo A."/>
            <person name="Vervoort M."/>
            <person name="Leys S.P."/>
            <person name="Kodjabachian L."/>
            <person name="Le Bivic A."/>
            <person name="Borchiellini C."/>
            <person name="Claverie J.M."/>
            <person name="Renard E."/>
        </authorList>
    </citation>
    <scope>NUCLEOTIDE SEQUENCE [LARGE SCALE GENOMIC DNA]</scope>
    <source>
        <strain evidence="5">SPO-2</strain>
    </source>
</reference>
<dbReference type="Proteomes" id="UP001165289">
    <property type="component" value="Unassembled WGS sequence"/>
</dbReference>
<sequence>MDPDQPSFRLIRTNKGGQKLLEGGYVYLMHRRVGEMTHWQCEQRGECKARVHTKGIEIVKRTNEHLHVPDVQATACCEIKASIKRKARDTQDNSHHIIGEGMLTASEGTAAKLPKLDSLKRTIQRQRASVLSAPVQPTALAEYPLSCWAAARTDSATDDQSS</sequence>
<keyword evidence="3" id="KW-0862">Zinc</keyword>
<evidence type="ECO:0000256" key="1">
    <source>
        <dbReference type="ARBA" id="ARBA00022723"/>
    </source>
</evidence>
<dbReference type="AlphaFoldDB" id="A0AAV7JF91"/>
<evidence type="ECO:0000313" key="6">
    <source>
        <dbReference type="Proteomes" id="UP001165289"/>
    </source>
</evidence>
<evidence type="ECO:0000256" key="3">
    <source>
        <dbReference type="ARBA" id="ARBA00022833"/>
    </source>
</evidence>
<proteinExistence type="predicted"/>
<evidence type="ECO:0000256" key="2">
    <source>
        <dbReference type="ARBA" id="ARBA00022771"/>
    </source>
</evidence>
<organism evidence="5 6">
    <name type="scientific">Oopsacas minuta</name>
    <dbReference type="NCBI Taxonomy" id="111878"/>
    <lineage>
        <taxon>Eukaryota</taxon>
        <taxon>Metazoa</taxon>
        <taxon>Porifera</taxon>
        <taxon>Hexactinellida</taxon>
        <taxon>Hexasterophora</taxon>
        <taxon>Lyssacinosida</taxon>
        <taxon>Leucopsacidae</taxon>
        <taxon>Oopsacas</taxon>
    </lineage>
</organism>
<evidence type="ECO:0000313" key="5">
    <source>
        <dbReference type="EMBL" id="KAI6647442.1"/>
    </source>
</evidence>
<accession>A0AAV7JF91</accession>
<keyword evidence="1" id="KW-0479">Metal-binding</keyword>
<dbReference type="EMBL" id="JAKMXF010000343">
    <property type="protein sequence ID" value="KAI6647442.1"/>
    <property type="molecule type" value="Genomic_DNA"/>
</dbReference>
<keyword evidence="2" id="KW-0863">Zinc-finger</keyword>